<dbReference type="AlphaFoldDB" id="H0QVT5"/>
<organism evidence="1 2">
    <name type="scientific">Gordonia effusa NBRC 100432</name>
    <dbReference type="NCBI Taxonomy" id="1077974"/>
    <lineage>
        <taxon>Bacteria</taxon>
        <taxon>Bacillati</taxon>
        <taxon>Actinomycetota</taxon>
        <taxon>Actinomycetes</taxon>
        <taxon>Mycobacteriales</taxon>
        <taxon>Gordoniaceae</taxon>
        <taxon>Gordonia</taxon>
    </lineage>
</organism>
<evidence type="ECO:0000313" key="2">
    <source>
        <dbReference type="Proteomes" id="UP000035034"/>
    </source>
</evidence>
<dbReference type="Proteomes" id="UP000035034">
    <property type="component" value="Unassembled WGS sequence"/>
</dbReference>
<dbReference type="SUPFAM" id="SSF63829">
    <property type="entry name" value="Calcium-dependent phosphotriesterase"/>
    <property type="match status" value="1"/>
</dbReference>
<evidence type="ECO:0008006" key="3">
    <source>
        <dbReference type="Google" id="ProtNLM"/>
    </source>
</evidence>
<name>H0QVT5_9ACTN</name>
<dbReference type="InterPro" id="IPR011042">
    <property type="entry name" value="6-blade_b-propeller_TolB-like"/>
</dbReference>
<proteinExistence type="predicted"/>
<dbReference type="eggNOG" id="COG3386">
    <property type="taxonomic scope" value="Bacteria"/>
</dbReference>
<dbReference type="Gene3D" id="2.120.10.30">
    <property type="entry name" value="TolB, C-terminal domain"/>
    <property type="match status" value="1"/>
</dbReference>
<evidence type="ECO:0000313" key="1">
    <source>
        <dbReference type="EMBL" id="GAB16936.1"/>
    </source>
</evidence>
<accession>H0QVT5</accession>
<reference evidence="1 2" key="1">
    <citation type="submission" date="2011-12" db="EMBL/GenBank/DDBJ databases">
        <title>Whole genome shotgun sequence of Gordonia effusa NBRC 100432.</title>
        <authorList>
            <person name="Yoshida I."/>
            <person name="Takarada H."/>
            <person name="Hosoyama A."/>
            <person name="Tsuchikane K."/>
            <person name="Katsumata H."/>
            <person name="Yamazaki S."/>
            <person name="Fujita N."/>
        </authorList>
    </citation>
    <scope>NUCLEOTIDE SEQUENCE [LARGE SCALE GENOMIC DNA]</scope>
    <source>
        <strain evidence="1 2">NBRC 100432</strain>
    </source>
</reference>
<comment type="caution">
    <text evidence="1">The sequence shown here is derived from an EMBL/GenBank/DDBJ whole genome shotgun (WGS) entry which is preliminary data.</text>
</comment>
<gene>
    <name evidence="1" type="ORF">GOEFS_017_00520</name>
</gene>
<sequence>MIPASPPGLSWAENVGYDRAGNLWVSRSVRNVVERYDQARRLTGSVPIESPGAIRLGPDGRMYVASGDSPVNMIPGLPKTGRIMTFAPSSKQPRARVYTTGLGMPNGLAFANDGAMYVADSSIGVVRIDRRGVIDRSWTARAPKNLSPNAIVNGTGMNGIVIIDDIAYVTLTSSLTGRILRIPLRNPTAVGVAVDLTAPLPGVVDDLAALDSHTIAAATTTGQVIVADLRTGRRCSASLGEPLTSVAVIPSQRHSLVVGTESGNIRLLRR</sequence>
<protein>
    <recommendedName>
        <fullName evidence="3">SMP-30/Gluconolactonase/LRE-like region domain-containing protein</fullName>
    </recommendedName>
</protein>
<keyword evidence="2" id="KW-1185">Reference proteome</keyword>
<dbReference type="STRING" id="1077974.GOEFS_017_00520"/>
<dbReference type="EMBL" id="BAEH01000017">
    <property type="protein sequence ID" value="GAB16936.1"/>
    <property type="molecule type" value="Genomic_DNA"/>
</dbReference>